<gene>
    <name evidence="18" type="primary">cyoD</name>
    <name evidence="18" type="ORF">C3B55_00975</name>
</gene>
<keyword evidence="9 17" id="KW-1133">Transmembrane helix</keyword>
<evidence type="ECO:0000256" key="15">
    <source>
        <dbReference type="ARBA" id="ARBA00031887"/>
    </source>
</evidence>
<comment type="subcellular location">
    <subcellularLocation>
        <location evidence="1">Cell membrane</location>
        <topology evidence="1">Multi-pass membrane protein</topology>
    </subcellularLocation>
</comment>
<name>A0ABX5RAF9_9PSED</name>
<evidence type="ECO:0000256" key="10">
    <source>
        <dbReference type="ARBA" id="ARBA00023002"/>
    </source>
</evidence>
<dbReference type="PANTHER" id="PTHR36835:SF1">
    <property type="entry name" value="CYTOCHROME BO(3) UBIQUINOL OXIDASE SUBUNIT 4"/>
    <property type="match status" value="1"/>
</dbReference>
<accession>A0ABX5RAF9</accession>
<evidence type="ECO:0000256" key="9">
    <source>
        <dbReference type="ARBA" id="ARBA00022989"/>
    </source>
</evidence>
<evidence type="ECO:0000256" key="13">
    <source>
        <dbReference type="ARBA" id="ARBA00030071"/>
    </source>
</evidence>
<evidence type="ECO:0000256" key="1">
    <source>
        <dbReference type="ARBA" id="ARBA00004651"/>
    </source>
</evidence>
<evidence type="ECO:0000256" key="11">
    <source>
        <dbReference type="ARBA" id="ARBA00023136"/>
    </source>
</evidence>
<dbReference type="EMBL" id="CP026512">
    <property type="protein sequence ID" value="QAX82274.1"/>
    <property type="molecule type" value="Genomic_DNA"/>
</dbReference>
<dbReference type="Pfam" id="PF03626">
    <property type="entry name" value="COX4_pro"/>
    <property type="match status" value="1"/>
</dbReference>
<keyword evidence="6" id="KW-1003">Cell membrane</keyword>
<comment type="function">
    <text evidence="12">Cytochrome bo(3) ubiquinol terminal oxidase is the component of the aerobic respiratory chain of E.coli that predominates when cells are grown at high aeration. Has proton pump activity across the membrane in addition to electron transfer, pumping 2 protons/electron.</text>
</comment>
<evidence type="ECO:0000313" key="18">
    <source>
        <dbReference type="EMBL" id="QAX82274.1"/>
    </source>
</evidence>
<keyword evidence="8" id="KW-0249">Electron transport</keyword>
<evidence type="ECO:0000256" key="17">
    <source>
        <dbReference type="SAM" id="Phobius"/>
    </source>
</evidence>
<keyword evidence="5" id="KW-0813">Transport</keyword>
<evidence type="ECO:0000256" key="2">
    <source>
        <dbReference type="ARBA" id="ARBA00008079"/>
    </source>
</evidence>
<dbReference type="InterPro" id="IPR005171">
    <property type="entry name" value="Cyt_c_oxidase_su4_prok"/>
</dbReference>
<feature type="transmembrane region" description="Helical" evidence="17">
    <location>
        <begin position="46"/>
        <end position="67"/>
    </location>
</feature>
<comment type="similarity">
    <text evidence="2">Belongs to the cytochrome c oxidase bacterial subunit 4 family.</text>
</comment>
<reference evidence="18 19" key="1">
    <citation type="journal article" date="2018" name="Genome Biol. Evol.">
        <title>Partnering With a Pest: Genomes of Hemlock Woolly Adelgid Symbionts Reveal Atypical Nutritional Provisioning Patterns in Dual-Obligate Bacteria.</title>
        <authorList>
            <person name="Weglarz K.M."/>
            <person name="Havill N.P."/>
            <person name="Burke G.R."/>
            <person name="von Dohlen C.D."/>
        </authorList>
    </citation>
    <scope>NUCLEOTIDE SEQUENCE [LARGE SCALE GENOMIC DNA]</scope>
    <source>
        <strain evidence="18 19">HWA_ENA</strain>
    </source>
</reference>
<evidence type="ECO:0000256" key="14">
    <source>
        <dbReference type="ARBA" id="ARBA00030211"/>
    </source>
</evidence>
<comment type="subunit">
    <text evidence="3">Heterooctamer of two A chains, two B chains, two C chains and two D chains.</text>
</comment>
<evidence type="ECO:0000256" key="16">
    <source>
        <dbReference type="ARBA" id="ARBA00032185"/>
    </source>
</evidence>
<evidence type="ECO:0000256" key="12">
    <source>
        <dbReference type="ARBA" id="ARBA00025694"/>
    </source>
</evidence>
<dbReference type="PANTHER" id="PTHR36835">
    <property type="entry name" value="CYTOCHROME BO(3) UBIQUINOL OXIDASE SUBUNIT 4"/>
    <property type="match status" value="1"/>
</dbReference>
<dbReference type="RefSeq" id="WP_129211769.1">
    <property type="nucleotide sequence ID" value="NZ_CP026512.1"/>
</dbReference>
<evidence type="ECO:0000256" key="8">
    <source>
        <dbReference type="ARBA" id="ARBA00022982"/>
    </source>
</evidence>
<evidence type="ECO:0000256" key="3">
    <source>
        <dbReference type="ARBA" id="ARBA00011700"/>
    </source>
</evidence>
<dbReference type="InterPro" id="IPR050968">
    <property type="entry name" value="Cytochrome_c_oxidase_bac_sub4"/>
</dbReference>
<keyword evidence="11 17" id="KW-0472">Membrane</keyword>
<keyword evidence="19" id="KW-1185">Reference proteome</keyword>
<dbReference type="InterPro" id="IPR014210">
    <property type="entry name" value="Cyt_o_ubiqinol_oxidase_su4"/>
</dbReference>
<keyword evidence="7 17" id="KW-0812">Transmembrane</keyword>
<feature type="transmembrane region" description="Helical" evidence="17">
    <location>
        <begin position="79"/>
        <end position="101"/>
    </location>
</feature>
<sequence>MVNSCSYNYNASHGSIVSYTIGCVLSVILTLVPFCLVIYPTLSKLSTLIIILVCAVIQVMVHLLYFLHLDNTKGQRDNLIALIFTSLVILLMVGLSIWIMFSMHTFMMAK</sequence>
<dbReference type="Proteomes" id="UP000288953">
    <property type="component" value="Chromosome"/>
</dbReference>
<proteinExistence type="inferred from homology"/>
<evidence type="ECO:0000256" key="5">
    <source>
        <dbReference type="ARBA" id="ARBA00022448"/>
    </source>
</evidence>
<keyword evidence="10" id="KW-0560">Oxidoreductase</keyword>
<evidence type="ECO:0000313" key="19">
    <source>
        <dbReference type="Proteomes" id="UP000288953"/>
    </source>
</evidence>
<organism evidence="18 19">
    <name type="scientific">Candidatus Pseudomonas adelgestsugas</name>
    <dbReference type="NCBI Taxonomy" id="1302376"/>
    <lineage>
        <taxon>Bacteria</taxon>
        <taxon>Pseudomonadati</taxon>
        <taxon>Pseudomonadota</taxon>
        <taxon>Gammaproteobacteria</taxon>
        <taxon>Pseudomonadales</taxon>
        <taxon>Pseudomonadaceae</taxon>
        <taxon>Pseudomonas</taxon>
    </lineage>
</organism>
<evidence type="ECO:0000256" key="6">
    <source>
        <dbReference type="ARBA" id="ARBA00022475"/>
    </source>
</evidence>
<dbReference type="NCBIfam" id="TIGR02847">
    <property type="entry name" value="CyoD"/>
    <property type="match status" value="1"/>
</dbReference>
<evidence type="ECO:0000256" key="7">
    <source>
        <dbReference type="ARBA" id="ARBA00022692"/>
    </source>
</evidence>
<feature type="transmembrane region" description="Helical" evidence="17">
    <location>
        <begin position="16"/>
        <end position="39"/>
    </location>
</feature>
<evidence type="ECO:0000256" key="4">
    <source>
        <dbReference type="ARBA" id="ARBA00014689"/>
    </source>
</evidence>
<protein>
    <recommendedName>
        <fullName evidence="4">Cytochrome bo(3) ubiquinol oxidase subunit 4</fullName>
    </recommendedName>
    <alternativeName>
        <fullName evidence="16">Cytochrome o ubiquinol oxidase subunit 4</fullName>
    </alternativeName>
    <alternativeName>
        <fullName evidence="13">Oxidase bo(3) subunit 4</fullName>
    </alternativeName>
    <alternativeName>
        <fullName evidence="14">Ubiquinol oxidase polypeptide IV</fullName>
    </alternativeName>
    <alternativeName>
        <fullName evidence="15">Ubiquinol oxidase subunit 4</fullName>
    </alternativeName>
</protein>